<dbReference type="AlphaFoldDB" id="A0AA37XM58"/>
<keyword evidence="2 5" id="KW-0812">Transmembrane</keyword>
<accession>A0AA37XM58</accession>
<dbReference type="Pfam" id="PF04932">
    <property type="entry name" value="Wzy_C"/>
    <property type="match status" value="1"/>
</dbReference>
<evidence type="ECO:0000313" key="8">
    <source>
        <dbReference type="EMBL" id="GMA73068.1"/>
    </source>
</evidence>
<reference evidence="7" key="3">
    <citation type="submission" date="2018-03" db="EMBL/GenBank/DDBJ databases">
        <authorList>
            <person name="Jeon C.O."/>
        </authorList>
    </citation>
    <scope>NUCLEOTIDE SEQUENCE</scope>
    <source>
        <strain evidence="7">JCM 31126</strain>
    </source>
</reference>
<evidence type="ECO:0000256" key="4">
    <source>
        <dbReference type="ARBA" id="ARBA00023136"/>
    </source>
</evidence>
<dbReference type="Proteomes" id="UP001157039">
    <property type="component" value="Unassembled WGS sequence"/>
</dbReference>
<protein>
    <recommendedName>
        <fullName evidence="6">O-antigen ligase-related domain-containing protein</fullName>
    </recommendedName>
</protein>
<dbReference type="PANTHER" id="PTHR37422">
    <property type="entry name" value="TEICHURONIC ACID BIOSYNTHESIS PROTEIN TUAE"/>
    <property type="match status" value="1"/>
</dbReference>
<evidence type="ECO:0000313" key="7">
    <source>
        <dbReference type="EMBL" id="AYW47380.1"/>
    </source>
</evidence>
<dbReference type="InterPro" id="IPR007016">
    <property type="entry name" value="O-antigen_ligase-rel_domated"/>
</dbReference>
<dbReference type="EMBL" id="CP027783">
    <property type="protein sequence ID" value="AYW47380.1"/>
    <property type="molecule type" value="Genomic_DNA"/>
</dbReference>
<feature type="transmembrane region" description="Helical" evidence="5">
    <location>
        <begin position="103"/>
        <end position="121"/>
    </location>
</feature>
<reference evidence="8" key="4">
    <citation type="submission" date="2023-02" db="EMBL/GenBank/DDBJ databases">
        <authorList>
            <person name="Sun Q."/>
            <person name="Mori K."/>
        </authorList>
    </citation>
    <scope>NUCLEOTIDE SEQUENCE</scope>
    <source>
        <strain evidence="8">NBRC 114545</strain>
    </source>
</reference>
<sequence>MEIMNGKATLGDKKISIAIMSSFVVLTSQYLVLIYFNLMETTAGSMIQLFSKLIVGFFYVVALPTVLKRNKMFFFITYFIGIVIYATNYFVFTENWIHLNDTLFPFFFTSLPTFIYIYSLEDKNILMNIMRKTSVVVFFICLFVAILIFLENNTVGEYSMSLSYYTLLPLIFFLNDLFNKFNIVKLFFVVVSTVVILALGSRGAILCVLIFIILKLLFQLKKLTYTKFFIYSVLAIIIIFSVFFIDDILQLSYEFLSNNFGIKSRTLRLFQEESLHLSQRDVIYKNVLHEIAKHPIIGLGVAGDRNYAGAVYVHNILLEIIAHFGVLIGCLLLFTLLFMIIFALKTQDLTRRDLIIIWLCLGLVPLFVSSSYLIELNFWVLLGLVVQNIKFRKY</sequence>
<dbReference type="GO" id="GO:0016020">
    <property type="term" value="C:membrane"/>
    <property type="evidence" value="ECO:0007669"/>
    <property type="project" value="UniProtKB-SubCell"/>
</dbReference>
<feature type="transmembrane region" description="Helical" evidence="5">
    <location>
        <begin position="42"/>
        <end position="61"/>
    </location>
</feature>
<dbReference type="Proteomes" id="UP000268310">
    <property type="component" value="Chromosome"/>
</dbReference>
<organism evidence="8 10">
    <name type="scientific">Tetragenococcus osmophilus</name>
    <dbReference type="NCBI Taxonomy" id="526944"/>
    <lineage>
        <taxon>Bacteria</taxon>
        <taxon>Bacillati</taxon>
        <taxon>Bacillota</taxon>
        <taxon>Bacilli</taxon>
        <taxon>Lactobacillales</taxon>
        <taxon>Enterococcaceae</taxon>
        <taxon>Tetragenococcus</taxon>
    </lineage>
</organism>
<feature type="transmembrane region" description="Helical" evidence="5">
    <location>
        <begin position="355"/>
        <end position="386"/>
    </location>
</feature>
<evidence type="ECO:0000259" key="6">
    <source>
        <dbReference type="Pfam" id="PF04932"/>
    </source>
</evidence>
<keyword evidence="9" id="KW-1185">Reference proteome</keyword>
<dbReference type="RefSeq" id="WP_103100168.1">
    <property type="nucleotide sequence ID" value="NZ_BSUW01000001.1"/>
</dbReference>
<dbReference type="InterPro" id="IPR051533">
    <property type="entry name" value="WaaL-like"/>
</dbReference>
<feature type="transmembrane region" description="Helical" evidence="5">
    <location>
        <begin position="228"/>
        <end position="245"/>
    </location>
</feature>
<feature type="domain" description="O-antigen ligase-related" evidence="6">
    <location>
        <begin position="187"/>
        <end position="327"/>
    </location>
</feature>
<evidence type="ECO:0000256" key="3">
    <source>
        <dbReference type="ARBA" id="ARBA00022989"/>
    </source>
</evidence>
<feature type="transmembrane region" description="Helical" evidence="5">
    <location>
        <begin position="133"/>
        <end position="150"/>
    </location>
</feature>
<dbReference type="KEGG" id="too:C7K38_02720"/>
<gene>
    <name evidence="7" type="ORF">C7K38_02720</name>
    <name evidence="8" type="ORF">GCM10025885_21170</name>
</gene>
<evidence type="ECO:0000256" key="5">
    <source>
        <dbReference type="SAM" id="Phobius"/>
    </source>
</evidence>
<proteinExistence type="predicted"/>
<comment type="subcellular location">
    <subcellularLocation>
        <location evidence="1">Membrane</location>
        <topology evidence="1">Multi-pass membrane protein</topology>
    </subcellularLocation>
</comment>
<feature type="transmembrane region" description="Helical" evidence="5">
    <location>
        <begin position="15"/>
        <end position="36"/>
    </location>
</feature>
<evidence type="ECO:0000313" key="10">
    <source>
        <dbReference type="Proteomes" id="UP001157039"/>
    </source>
</evidence>
<feature type="transmembrane region" description="Helical" evidence="5">
    <location>
        <begin position="186"/>
        <end position="216"/>
    </location>
</feature>
<feature type="transmembrane region" description="Helical" evidence="5">
    <location>
        <begin position="73"/>
        <end position="91"/>
    </location>
</feature>
<dbReference type="EMBL" id="BSUW01000001">
    <property type="protein sequence ID" value="GMA73068.1"/>
    <property type="molecule type" value="Genomic_DNA"/>
</dbReference>
<evidence type="ECO:0000256" key="1">
    <source>
        <dbReference type="ARBA" id="ARBA00004141"/>
    </source>
</evidence>
<evidence type="ECO:0000313" key="9">
    <source>
        <dbReference type="Proteomes" id="UP000268310"/>
    </source>
</evidence>
<dbReference type="PANTHER" id="PTHR37422:SF13">
    <property type="entry name" value="LIPOPOLYSACCHARIDE BIOSYNTHESIS PROTEIN PA4999-RELATED"/>
    <property type="match status" value="1"/>
</dbReference>
<name>A0AA37XM58_9ENTE</name>
<keyword evidence="4 5" id="KW-0472">Membrane</keyword>
<evidence type="ECO:0000256" key="2">
    <source>
        <dbReference type="ARBA" id="ARBA00022692"/>
    </source>
</evidence>
<reference evidence="7 9" key="1">
    <citation type="journal article" date="2012" name="Int. J. Syst. Evol. Microbiol.">
        <title>Characterization of Tetragenococcus strains from sugar thick juice reveals a novel species, Tetragenococcus osmophilus sp. nov., and divides Tetragenococcus halophilus into two subspecies, T. halophilus subsp. halophilus subsp. nov. and T. halophilus subsp. flandriensis subsp. nov.</title>
        <authorList>
            <person name="Juste A."/>
            <person name="Van Trappen S."/>
            <person name="Verreth C."/>
            <person name="Cleenwerck I."/>
            <person name="De Vos P."/>
            <person name="Lievens B."/>
            <person name="Willems K.A."/>
        </authorList>
    </citation>
    <scope>NUCLEOTIDE SEQUENCE [LARGE SCALE GENOMIC DNA]</scope>
    <source>
        <strain evidence="7 9">JCM 31126</strain>
    </source>
</reference>
<keyword evidence="3 5" id="KW-1133">Transmembrane helix</keyword>
<feature type="transmembrane region" description="Helical" evidence="5">
    <location>
        <begin position="320"/>
        <end position="343"/>
    </location>
</feature>
<reference evidence="8 10" key="2">
    <citation type="journal article" date="2014" name="Int. J. Syst. Evol. Microbiol.">
        <title>Complete genome sequence of Corynebacterium casei LMG S-19264T (=DSM 44701T), isolated from a smear-ripened cheese.</title>
        <authorList>
            <consortium name="US DOE Joint Genome Institute (JGI-PGF)"/>
            <person name="Walter F."/>
            <person name="Albersmeier A."/>
            <person name="Kalinowski J."/>
            <person name="Ruckert C."/>
        </authorList>
    </citation>
    <scope>NUCLEOTIDE SEQUENCE [LARGE SCALE GENOMIC DNA]</scope>
    <source>
        <strain evidence="8 10">NBRC 114545</strain>
    </source>
</reference>